<dbReference type="OrthoDB" id="7060592at2"/>
<protein>
    <submittedName>
        <fullName evidence="3">Uncharacterized protein</fullName>
    </submittedName>
</protein>
<evidence type="ECO:0000313" key="3">
    <source>
        <dbReference type="EMBL" id="TDT74243.1"/>
    </source>
</evidence>
<comment type="caution">
    <text evidence="3">The sequence shown here is derived from an EMBL/GenBank/DDBJ whole genome shotgun (WGS) entry which is preliminary data.</text>
</comment>
<feature type="transmembrane region" description="Helical" evidence="2">
    <location>
        <begin position="97"/>
        <end position="120"/>
    </location>
</feature>
<dbReference type="RefSeq" id="WP_134015807.1">
    <property type="nucleotide sequence ID" value="NZ_SOBH01000003.1"/>
</dbReference>
<dbReference type="EMBL" id="SOBH01000003">
    <property type="protein sequence ID" value="TDT74243.1"/>
    <property type="molecule type" value="Genomic_DNA"/>
</dbReference>
<dbReference type="Proteomes" id="UP000294563">
    <property type="component" value="Unassembled WGS sequence"/>
</dbReference>
<feature type="coiled-coil region" evidence="1">
    <location>
        <begin position="123"/>
        <end position="150"/>
    </location>
</feature>
<gene>
    <name evidence="3" type="ORF">BDE40_3031</name>
</gene>
<sequence length="321" mass="34258">MISRLIPFVVPSEFEALRAVGDVQRYGALLKNVSTGQIVGHVQETGAFQSLLSSAVGSGPVGSVVNAAVGGASIVQNEQIKGKIDAMQSMMGNMQSLQIGTMLTSVAGLGVTVASTMVILNRMKKLEDTLGRMEDKLDAFQNLSRDLQLKTTLQKIETQLERLSEVPARKDAEPIVKDAEAALHDGFNALHAGTLSVVAQVKIDDDLLRSLLEGLAVSGGAQVQSLLWLDEKEAARARAARQAEKLQELAFRMPQDVLGTRLAGGAESAQNISNAASELRLRTASMPSLAQRLSDIDVHGRAYLDTAQQEGRQPLLILPAA</sequence>
<keyword evidence="2" id="KW-1133">Transmembrane helix</keyword>
<accession>A0A4R7LF08</accession>
<reference evidence="3 4" key="1">
    <citation type="submission" date="2019-03" db="EMBL/GenBank/DDBJ databases">
        <title>Genomic Encyclopedia of Archaeal and Bacterial Type Strains, Phase II (KMG-II): from individual species to whole genera.</title>
        <authorList>
            <person name="Goeker M."/>
        </authorList>
    </citation>
    <scope>NUCLEOTIDE SEQUENCE [LARGE SCALE GENOMIC DNA]</scope>
    <source>
        <strain evidence="3 4">DSM 29467</strain>
    </source>
</reference>
<keyword evidence="1" id="KW-0175">Coiled coil</keyword>
<evidence type="ECO:0000256" key="1">
    <source>
        <dbReference type="SAM" id="Coils"/>
    </source>
</evidence>
<keyword evidence="2" id="KW-0472">Membrane</keyword>
<organism evidence="3 4">
    <name type="scientific">Litoreibacter halocynthiae</name>
    <dbReference type="NCBI Taxonomy" id="1242689"/>
    <lineage>
        <taxon>Bacteria</taxon>
        <taxon>Pseudomonadati</taxon>
        <taxon>Pseudomonadota</taxon>
        <taxon>Alphaproteobacteria</taxon>
        <taxon>Rhodobacterales</taxon>
        <taxon>Roseobacteraceae</taxon>
        <taxon>Litoreibacter</taxon>
    </lineage>
</organism>
<evidence type="ECO:0000256" key="2">
    <source>
        <dbReference type="SAM" id="Phobius"/>
    </source>
</evidence>
<dbReference type="AlphaFoldDB" id="A0A4R7LF08"/>
<evidence type="ECO:0000313" key="4">
    <source>
        <dbReference type="Proteomes" id="UP000294563"/>
    </source>
</evidence>
<proteinExistence type="predicted"/>
<name>A0A4R7LF08_9RHOB</name>
<keyword evidence="2" id="KW-0812">Transmembrane</keyword>
<keyword evidence="4" id="KW-1185">Reference proteome</keyword>